<dbReference type="Proteomes" id="UP000507954">
    <property type="component" value="Unassembled WGS sequence"/>
</dbReference>
<evidence type="ECO:0000256" key="1">
    <source>
        <dbReference type="SAM" id="MobiDB-lite"/>
    </source>
</evidence>
<reference evidence="2" key="1">
    <citation type="submission" date="2019-06" db="EMBL/GenBank/DDBJ databases">
        <authorList>
            <person name="Le Quere A."/>
            <person name="Colella S."/>
        </authorList>
    </citation>
    <scope>NUCLEOTIDE SEQUENCE</scope>
    <source>
        <strain evidence="2">EmedicaeMD41</strain>
    </source>
</reference>
<protein>
    <submittedName>
        <fullName evidence="2">Uncharacterized protein</fullName>
    </submittedName>
</protein>
<dbReference type="AlphaFoldDB" id="A0A508WRD1"/>
<dbReference type="EMBL" id="CABFNB010000037">
    <property type="protein sequence ID" value="VTZ60050.1"/>
    <property type="molecule type" value="Genomic_DNA"/>
</dbReference>
<accession>A0A508WRD1</accession>
<gene>
    <name evidence="2" type="ORF">EMEDMD4_1310044</name>
</gene>
<feature type="compositionally biased region" description="Basic and acidic residues" evidence="1">
    <location>
        <begin position="1"/>
        <end position="17"/>
    </location>
</feature>
<sequence>MPSSSRHDPRHPTRECGSKTTMPQGRSEVVKQTNNFGPQTVERAPRLPASSTMRSPRIKTISPTSPCEARNKLTIVSGMGCKSGRVTADTDTRALA</sequence>
<feature type="region of interest" description="Disordered" evidence="1">
    <location>
        <begin position="1"/>
        <end position="65"/>
    </location>
</feature>
<feature type="compositionally biased region" description="Polar residues" evidence="1">
    <location>
        <begin position="18"/>
        <end position="38"/>
    </location>
</feature>
<name>A0A508WRD1_9HYPH</name>
<evidence type="ECO:0000313" key="2">
    <source>
        <dbReference type="EMBL" id="VTZ60050.1"/>
    </source>
</evidence>
<proteinExistence type="predicted"/>
<organism evidence="2">
    <name type="scientific">Sinorhizobium medicae</name>
    <dbReference type="NCBI Taxonomy" id="110321"/>
    <lineage>
        <taxon>Bacteria</taxon>
        <taxon>Pseudomonadati</taxon>
        <taxon>Pseudomonadota</taxon>
        <taxon>Alphaproteobacteria</taxon>
        <taxon>Hyphomicrobiales</taxon>
        <taxon>Rhizobiaceae</taxon>
        <taxon>Sinorhizobium/Ensifer group</taxon>
        <taxon>Sinorhizobium</taxon>
    </lineage>
</organism>